<accession>A0AAE1A7Y3</accession>
<dbReference type="Proteomes" id="UP001283361">
    <property type="component" value="Unassembled WGS sequence"/>
</dbReference>
<proteinExistence type="predicted"/>
<keyword evidence="2" id="KW-1185">Reference proteome</keyword>
<dbReference type="AlphaFoldDB" id="A0AAE1A7Y3"/>
<name>A0AAE1A7Y3_9GAST</name>
<organism evidence="1 2">
    <name type="scientific">Elysia crispata</name>
    <name type="common">lettuce slug</name>
    <dbReference type="NCBI Taxonomy" id="231223"/>
    <lineage>
        <taxon>Eukaryota</taxon>
        <taxon>Metazoa</taxon>
        <taxon>Spiralia</taxon>
        <taxon>Lophotrochozoa</taxon>
        <taxon>Mollusca</taxon>
        <taxon>Gastropoda</taxon>
        <taxon>Heterobranchia</taxon>
        <taxon>Euthyneura</taxon>
        <taxon>Panpulmonata</taxon>
        <taxon>Sacoglossa</taxon>
        <taxon>Placobranchoidea</taxon>
        <taxon>Plakobranchidae</taxon>
        <taxon>Elysia</taxon>
    </lineage>
</organism>
<evidence type="ECO:0000313" key="1">
    <source>
        <dbReference type="EMBL" id="KAK3782620.1"/>
    </source>
</evidence>
<sequence>MEFSVTQRPYGRAGQTSLILVSSNQAARSIHGVFCNTETLRQSGAERGKPLSFWSHQTRPLSLYMEFSVTQRPYGRAGQTSLILVSSNQAARSIHGVFCNTETLRQSGAAGQTSLILVSSNQAARSIHGVFCNTETLRQSGANLSLILVSSKHGEKSIHRSFL</sequence>
<comment type="caution">
    <text evidence="1">The sequence shown here is derived from an EMBL/GenBank/DDBJ whole genome shotgun (WGS) entry which is preliminary data.</text>
</comment>
<reference evidence="1" key="1">
    <citation type="journal article" date="2023" name="G3 (Bethesda)">
        <title>A reference genome for the long-term kleptoplast-retaining sea slug Elysia crispata morphotype clarki.</title>
        <authorList>
            <person name="Eastman K.E."/>
            <person name="Pendleton A.L."/>
            <person name="Shaikh M.A."/>
            <person name="Suttiyut T."/>
            <person name="Ogas R."/>
            <person name="Tomko P."/>
            <person name="Gavelis G."/>
            <person name="Widhalm J.R."/>
            <person name="Wisecaver J.H."/>
        </authorList>
    </citation>
    <scope>NUCLEOTIDE SEQUENCE</scope>
    <source>
        <strain evidence="1">ECLA1</strain>
    </source>
</reference>
<gene>
    <name evidence="1" type="ORF">RRG08_038399</name>
</gene>
<protein>
    <submittedName>
        <fullName evidence="1">Uncharacterized protein</fullName>
    </submittedName>
</protein>
<dbReference type="EMBL" id="JAWDGP010002493">
    <property type="protein sequence ID" value="KAK3782620.1"/>
    <property type="molecule type" value="Genomic_DNA"/>
</dbReference>
<evidence type="ECO:0000313" key="2">
    <source>
        <dbReference type="Proteomes" id="UP001283361"/>
    </source>
</evidence>